<keyword evidence="4" id="KW-1185">Reference proteome</keyword>
<sequence>MSGGLGGNHRVDDPRVTKIRASDTLVAASWTMGMGGERPEISLPPDATNTLFVEGLPVNCTRKEVSRILSFVEKVFLCFLLIFTVKCLLLMGLKDIFRPFVGYKESMLVAKESRHVRTHHPFQHPSYESGHSGSGDSL</sequence>
<keyword evidence="1" id="KW-0694">RNA-binding</keyword>
<dbReference type="PANTHER" id="PTHR10501">
    <property type="entry name" value="U1 SMALL NUCLEAR RIBONUCLEOPROTEIN A/U2 SMALL NUCLEAR RIBONUCLEOPROTEIN B"/>
    <property type="match status" value="1"/>
</dbReference>
<evidence type="ECO:0000256" key="1">
    <source>
        <dbReference type="ARBA" id="ARBA00022884"/>
    </source>
</evidence>
<name>A0AAD1ZK41_9LAMI</name>
<evidence type="ECO:0000313" key="3">
    <source>
        <dbReference type="EMBL" id="CAI9768487.1"/>
    </source>
</evidence>
<reference evidence="3" key="1">
    <citation type="submission" date="2023-05" db="EMBL/GenBank/DDBJ databases">
        <authorList>
            <person name="Huff M."/>
        </authorList>
    </citation>
    <scope>NUCLEOTIDE SEQUENCE</scope>
</reference>
<accession>A0AAD1ZK41</accession>
<dbReference type="EMBL" id="OU503044">
    <property type="protein sequence ID" value="CAI9768487.1"/>
    <property type="molecule type" value="Genomic_DNA"/>
</dbReference>
<protein>
    <submittedName>
        <fullName evidence="3">Uncharacterized protein</fullName>
    </submittedName>
</protein>
<dbReference type="AlphaFoldDB" id="A0AAD1ZK41"/>
<feature type="transmembrane region" description="Helical" evidence="2">
    <location>
        <begin position="71"/>
        <end position="93"/>
    </location>
</feature>
<dbReference type="Proteomes" id="UP000834106">
    <property type="component" value="Chromosome 9"/>
</dbReference>
<evidence type="ECO:0000313" key="4">
    <source>
        <dbReference type="Proteomes" id="UP000834106"/>
    </source>
</evidence>
<dbReference type="GO" id="GO:0003723">
    <property type="term" value="F:RNA binding"/>
    <property type="evidence" value="ECO:0007669"/>
    <property type="project" value="UniProtKB-KW"/>
</dbReference>
<evidence type="ECO:0000256" key="2">
    <source>
        <dbReference type="SAM" id="Phobius"/>
    </source>
</evidence>
<keyword evidence="2" id="KW-1133">Transmembrane helix</keyword>
<gene>
    <name evidence="3" type="ORF">FPE_LOCUS15917</name>
</gene>
<organism evidence="3 4">
    <name type="scientific">Fraxinus pennsylvanica</name>
    <dbReference type="NCBI Taxonomy" id="56036"/>
    <lineage>
        <taxon>Eukaryota</taxon>
        <taxon>Viridiplantae</taxon>
        <taxon>Streptophyta</taxon>
        <taxon>Embryophyta</taxon>
        <taxon>Tracheophyta</taxon>
        <taxon>Spermatophyta</taxon>
        <taxon>Magnoliopsida</taxon>
        <taxon>eudicotyledons</taxon>
        <taxon>Gunneridae</taxon>
        <taxon>Pentapetalae</taxon>
        <taxon>asterids</taxon>
        <taxon>lamiids</taxon>
        <taxon>Lamiales</taxon>
        <taxon>Oleaceae</taxon>
        <taxon>Oleeae</taxon>
        <taxon>Fraxinus</taxon>
    </lineage>
</organism>
<keyword evidence="2" id="KW-0812">Transmembrane</keyword>
<keyword evidence="2" id="KW-0472">Membrane</keyword>
<proteinExistence type="predicted"/>